<comment type="caution">
    <text evidence="1">The sequence shown here is derived from an EMBL/GenBank/DDBJ whole genome shotgun (WGS) entry which is preliminary data.</text>
</comment>
<gene>
    <name evidence="1" type="ORF">JKP34_12510</name>
</gene>
<reference evidence="1" key="1">
    <citation type="submission" date="2021-01" db="EMBL/GenBank/DDBJ databases">
        <title>Marivirga sp. nov., isolated from intertidal surface sediments.</title>
        <authorList>
            <person name="Zhang M."/>
        </authorList>
    </citation>
    <scope>NUCLEOTIDE SEQUENCE</scope>
    <source>
        <strain evidence="1">SM1354</strain>
    </source>
</reference>
<dbReference type="EMBL" id="JAERQG010000003">
    <property type="protein sequence ID" value="MBL0766080.1"/>
    <property type="molecule type" value="Genomic_DNA"/>
</dbReference>
<dbReference type="PROSITE" id="PS51257">
    <property type="entry name" value="PROKAR_LIPOPROTEIN"/>
    <property type="match status" value="1"/>
</dbReference>
<evidence type="ECO:0008006" key="3">
    <source>
        <dbReference type="Google" id="ProtNLM"/>
    </source>
</evidence>
<accession>A0A937AC28</accession>
<dbReference type="RefSeq" id="WP_201921916.1">
    <property type="nucleotide sequence ID" value="NZ_JAERQG010000003.1"/>
</dbReference>
<protein>
    <recommendedName>
        <fullName evidence="3">Lipoprotein</fullName>
    </recommendedName>
</protein>
<keyword evidence="2" id="KW-1185">Reference proteome</keyword>
<dbReference type="AlphaFoldDB" id="A0A937AC28"/>
<evidence type="ECO:0000313" key="2">
    <source>
        <dbReference type="Proteomes" id="UP000642920"/>
    </source>
</evidence>
<dbReference type="Proteomes" id="UP000642920">
    <property type="component" value="Unassembled WGS sequence"/>
</dbReference>
<organism evidence="1 2">
    <name type="scientific">Marivirga atlantica</name>
    <dbReference type="NCBI Taxonomy" id="1548457"/>
    <lineage>
        <taxon>Bacteria</taxon>
        <taxon>Pseudomonadati</taxon>
        <taxon>Bacteroidota</taxon>
        <taxon>Cytophagia</taxon>
        <taxon>Cytophagales</taxon>
        <taxon>Marivirgaceae</taxon>
        <taxon>Marivirga</taxon>
    </lineage>
</organism>
<name>A0A937AC28_9BACT</name>
<sequence length="188" mass="22171">MWHNRILIAFIAFIIISCSDRKAEVTIDNPTGSKIVLQFEGEEHIIDSLSQKIIYFKVGKNEITYNDSTITYDLTEFDNDYNKPDFLLNPTASTYILEQINYTNRSPNGNIDLYKDKIPYDTIRVMNAFDISGNYLKTNDFIIREKWDYGINENIPRKLQIKDVNKNVYRVKIYREADFIDKLMEQNK</sequence>
<evidence type="ECO:0000313" key="1">
    <source>
        <dbReference type="EMBL" id="MBL0766080.1"/>
    </source>
</evidence>
<proteinExistence type="predicted"/>